<organism evidence="2 3">
    <name type="scientific">Penicillium cinerascens</name>
    <dbReference type="NCBI Taxonomy" id="70096"/>
    <lineage>
        <taxon>Eukaryota</taxon>
        <taxon>Fungi</taxon>
        <taxon>Dikarya</taxon>
        <taxon>Ascomycota</taxon>
        <taxon>Pezizomycotina</taxon>
        <taxon>Eurotiomycetes</taxon>
        <taxon>Eurotiomycetidae</taxon>
        <taxon>Eurotiales</taxon>
        <taxon>Aspergillaceae</taxon>
        <taxon>Penicillium</taxon>
    </lineage>
</organism>
<dbReference type="GeneID" id="83179823"/>
<gene>
    <name evidence="2" type="ORF">N7498_005460</name>
</gene>
<evidence type="ECO:0000256" key="1">
    <source>
        <dbReference type="SAM" id="MobiDB-lite"/>
    </source>
</evidence>
<evidence type="ECO:0000313" key="2">
    <source>
        <dbReference type="EMBL" id="KAJ5204581.1"/>
    </source>
</evidence>
<dbReference type="AlphaFoldDB" id="A0A9W9MNE7"/>
<keyword evidence="3" id="KW-1185">Reference proteome</keyword>
<proteinExistence type="predicted"/>
<dbReference type="RefSeq" id="XP_058309060.1">
    <property type="nucleotide sequence ID" value="XM_058452522.1"/>
</dbReference>
<evidence type="ECO:0000313" key="3">
    <source>
        <dbReference type="Proteomes" id="UP001150904"/>
    </source>
</evidence>
<sequence length="232" mass="25609">MSSAYRPSSWLVAFSKNKEYCDPRSFEVHRTVDNAFPIQPNHNAPGAVSEWNRATAKSMSITGFDPLPSDPVDDSDSKTTRERFYERCPSSDQEFEPLQLEAIPPLPVKCPDNSLFSLRTQIQQNSVLYYDIPSLAQEQSQTRSSISSDSTTQETQYCNFGKFQDTSFPAHVGNGLSSQVGPVADSFDASSDGTLVEKTGVGKFIAKVVKKTAGAKKLCLRARSRQHDQSAL</sequence>
<protein>
    <submittedName>
        <fullName evidence="2">Uncharacterized protein</fullName>
    </submittedName>
</protein>
<dbReference type="Proteomes" id="UP001150904">
    <property type="component" value="Unassembled WGS sequence"/>
</dbReference>
<dbReference type="EMBL" id="JAPQKR010000012">
    <property type="protein sequence ID" value="KAJ5204581.1"/>
    <property type="molecule type" value="Genomic_DNA"/>
</dbReference>
<accession>A0A9W9MNE7</accession>
<name>A0A9W9MNE7_9EURO</name>
<reference evidence="2" key="2">
    <citation type="journal article" date="2023" name="IMA Fungus">
        <title>Comparative genomic study of the Penicillium genus elucidates a diverse pangenome and 15 lateral gene transfer events.</title>
        <authorList>
            <person name="Petersen C."/>
            <person name="Sorensen T."/>
            <person name="Nielsen M.R."/>
            <person name="Sondergaard T.E."/>
            <person name="Sorensen J.L."/>
            <person name="Fitzpatrick D.A."/>
            <person name="Frisvad J.C."/>
            <person name="Nielsen K.L."/>
        </authorList>
    </citation>
    <scope>NUCLEOTIDE SEQUENCE</scope>
    <source>
        <strain evidence="2">IBT 15544</strain>
    </source>
</reference>
<comment type="caution">
    <text evidence="2">The sequence shown here is derived from an EMBL/GenBank/DDBJ whole genome shotgun (WGS) entry which is preliminary data.</text>
</comment>
<feature type="region of interest" description="Disordered" evidence="1">
    <location>
        <begin position="60"/>
        <end position="79"/>
    </location>
</feature>
<reference evidence="2" key="1">
    <citation type="submission" date="2022-12" db="EMBL/GenBank/DDBJ databases">
        <authorList>
            <person name="Petersen C."/>
        </authorList>
    </citation>
    <scope>NUCLEOTIDE SEQUENCE</scope>
    <source>
        <strain evidence="2">IBT 15544</strain>
    </source>
</reference>